<dbReference type="EMBL" id="MN079673">
    <property type="protein sequence ID" value="QEA08046.1"/>
    <property type="molecule type" value="Genomic_DNA"/>
</dbReference>
<proteinExistence type="predicted"/>
<evidence type="ECO:0000313" key="1">
    <source>
        <dbReference type="EMBL" id="QEA08046.1"/>
    </source>
</evidence>
<dbReference type="AlphaFoldDB" id="A0A5B8RHF6"/>
<sequence length="108" mass="11606">MISARPLTTEAMPRVTISGETRNWDISTPLAAPTEAPVSMPAPVASTIPPAPGTATITELVVMLVSASAAPTERSKPPVIMTMAWAMTTRVKYTDWVAMVDMLRPLRK</sequence>
<reference evidence="1" key="1">
    <citation type="submission" date="2019-06" db="EMBL/GenBank/DDBJ databases">
        <authorList>
            <person name="Murdoch R.W."/>
            <person name="Fathepure B."/>
        </authorList>
    </citation>
    <scope>NUCLEOTIDE SEQUENCE</scope>
</reference>
<gene>
    <name evidence="1" type="ORF">KBTEX_04414</name>
</gene>
<organism evidence="1">
    <name type="scientific">uncultured organism</name>
    <dbReference type="NCBI Taxonomy" id="155900"/>
    <lineage>
        <taxon>unclassified sequences</taxon>
        <taxon>environmental samples</taxon>
    </lineage>
</organism>
<protein>
    <submittedName>
        <fullName evidence="1">Uncharacterized protein</fullName>
    </submittedName>
</protein>
<name>A0A5B8RHF6_9ZZZZ</name>
<accession>A0A5B8RHF6</accession>